<dbReference type="EC" id="1.17.1.8" evidence="10 13"/>
<dbReference type="CDD" id="cd02274">
    <property type="entry name" value="DHDPR_N"/>
    <property type="match status" value="1"/>
</dbReference>
<evidence type="ECO:0000256" key="12">
    <source>
        <dbReference type="ARBA" id="ARBA00049396"/>
    </source>
</evidence>
<dbReference type="GO" id="GO:0005829">
    <property type="term" value="C:cytosol"/>
    <property type="evidence" value="ECO:0007669"/>
    <property type="project" value="TreeGrafter"/>
</dbReference>
<comment type="catalytic activity">
    <reaction evidence="12 13">
        <text>(S)-2,3,4,5-tetrahydrodipicolinate + NAD(+) + H2O = (2S,4S)-4-hydroxy-2,3,4,5-tetrahydrodipicolinate + NADH + H(+)</text>
        <dbReference type="Rhea" id="RHEA:35323"/>
        <dbReference type="ChEBI" id="CHEBI:15377"/>
        <dbReference type="ChEBI" id="CHEBI:15378"/>
        <dbReference type="ChEBI" id="CHEBI:16845"/>
        <dbReference type="ChEBI" id="CHEBI:57540"/>
        <dbReference type="ChEBI" id="CHEBI:57945"/>
        <dbReference type="ChEBI" id="CHEBI:67139"/>
        <dbReference type="EC" id="1.17.1.8"/>
    </reaction>
</comment>
<evidence type="ECO:0000256" key="1">
    <source>
        <dbReference type="ARBA" id="ARBA00006642"/>
    </source>
</evidence>
<evidence type="ECO:0000256" key="5">
    <source>
        <dbReference type="ARBA" id="ARBA00022915"/>
    </source>
</evidence>
<protein>
    <recommendedName>
        <fullName evidence="10 13">4-hydroxy-tetrahydrodipicolinate reductase</fullName>
        <shortName evidence="13">HTPA reductase</shortName>
        <ecNumber evidence="10 13">1.17.1.8</ecNumber>
    </recommendedName>
</protein>
<dbReference type="GO" id="GO:0051287">
    <property type="term" value="F:NAD binding"/>
    <property type="evidence" value="ECO:0007669"/>
    <property type="project" value="UniProtKB-UniRule"/>
</dbReference>
<keyword evidence="2 13" id="KW-0963">Cytoplasm</keyword>
<dbReference type="GO" id="GO:0016726">
    <property type="term" value="F:oxidoreductase activity, acting on CH or CH2 groups, NAD or NADP as acceptor"/>
    <property type="evidence" value="ECO:0007669"/>
    <property type="project" value="UniProtKB-UniRule"/>
</dbReference>
<sequence>MIKVVLFGACGKMGKVIGKAIVDADDMLLVGAIDPKFTGENYGKIIGTDKISLDVLGSIDEVKDDFDVGVDFTTAEAAYDNIKKVLLKGKRMVVGTTGLPKESIEEIKNLAIGNKTSILIAPNFALGAVLMMQIAKQIVKYFPDVEIIELHHNEKIDAPSGTALLTAELLSQEMKKYNLTHKDATKIEKLPGSRGGKVESINIHSIRLPGLVAHQEIIFGGIGQTLSIRHDALSRECYIPGVLMALREIVKRDGFFYGLESFLE</sequence>
<feature type="active site" description="Proton donor" evidence="13">
    <location>
        <position position="155"/>
    </location>
</feature>
<evidence type="ECO:0000259" key="15">
    <source>
        <dbReference type="Pfam" id="PF05173"/>
    </source>
</evidence>
<comment type="caution">
    <text evidence="13">Lacks conserved residue(s) required for the propagation of feature annotation.</text>
</comment>
<evidence type="ECO:0000256" key="13">
    <source>
        <dbReference type="HAMAP-Rule" id="MF_00102"/>
    </source>
</evidence>
<proteinExistence type="inferred from homology"/>
<dbReference type="GO" id="GO:0008839">
    <property type="term" value="F:4-hydroxy-tetrahydrodipicolinate reductase"/>
    <property type="evidence" value="ECO:0007669"/>
    <property type="project" value="UniProtKB-UniRule"/>
</dbReference>
<organism evidence="16">
    <name type="scientific">Dictyoglomus thermophilum</name>
    <dbReference type="NCBI Taxonomy" id="14"/>
    <lineage>
        <taxon>Bacteria</taxon>
        <taxon>Pseudomonadati</taxon>
        <taxon>Dictyoglomota</taxon>
        <taxon>Dictyoglomia</taxon>
        <taxon>Dictyoglomales</taxon>
        <taxon>Dictyoglomaceae</taxon>
        <taxon>Dictyoglomus</taxon>
    </lineage>
</organism>
<accession>A0A7C3RJ80</accession>
<evidence type="ECO:0000256" key="4">
    <source>
        <dbReference type="ARBA" id="ARBA00022857"/>
    </source>
</evidence>
<dbReference type="InterPro" id="IPR023940">
    <property type="entry name" value="DHDPR_bac"/>
</dbReference>
<dbReference type="AlphaFoldDB" id="A0A7C3RJ80"/>
<dbReference type="Pfam" id="PF01113">
    <property type="entry name" value="DapB_N"/>
    <property type="match status" value="1"/>
</dbReference>
<evidence type="ECO:0000256" key="3">
    <source>
        <dbReference type="ARBA" id="ARBA00022605"/>
    </source>
</evidence>
<comment type="pathway">
    <text evidence="9 13">Amino-acid biosynthesis; L-lysine biosynthesis via DAP pathway; (S)-tetrahydrodipicolinate from L-aspartate: step 4/4.</text>
</comment>
<comment type="subcellular location">
    <subcellularLocation>
        <location evidence="13">Cytoplasm</location>
    </subcellularLocation>
</comment>
<dbReference type="PANTHER" id="PTHR20836:SF0">
    <property type="entry name" value="4-HYDROXY-TETRAHYDRODIPICOLINATE REDUCTASE 1, CHLOROPLASTIC-RELATED"/>
    <property type="match status" value="1"/>
</dbReference>
<dbReference type="SUPFAM" id="SSF55347">
    <property type="entry name" value="Glyceraldehyde-3-phosphate dehydrogenase-like, C-terminal domain"/>
    <property type="match status" value="1"/>
</dbReference>
<comment type="catalytic activity">
    <reaction evidence="11 13">
        <text>(S)-2,3,4,5-tetrahydrodipicolinate + NADP(+) + H2O = (2S,4S)-4-hydroxy-2,3,4,5-tetrahydrodipicolinate + NADPH + H(+)</text>
        <dbReference type="Rhea" id="RHEA:35331"/>
        <dbReference type="ChEBI" id="CHEBI:15377"/>
        <dbReference type="ChEBI" id="CHEBI:15378"/>
        <dbReference type="ChEBI" id="CHEBI:16845"/>
        <dbReference type="ChEBI" id="CHEBI:57783"/>
        <dbReference type="ChEBI" id="CHEBI:58349"/>
        <dbReference type="ChEBI" id="CHEBI:67139"/>
        <dbReference type="EC" id="1.17.1.8"/>
    </reaction>
</comment>
<dbReference type="HAMAP" id="MF_00102">
    <property type="entry name" value="DapB"/>
    <property type="match status" value="1"/>
</dbReference>
<reference evidence="16" key="1">
    <citation type="journal article" date="2020" name="mSystems">
        <title>Genome- and Community-Level Interaction Insights into Carbon Utilization and Element Cycling Functions of Hydrothermarchaeota in Hydrothermal Sediment.</title>
        <authorList>
            <person name="Zhou Z."/>
            <person name="Liu Y."/>
            <person name="Xu W."/>
            <person name="Pan J."/>
            <person name="Luo Z.H."/>
            <person name="Li M."/>
        </authorList>
    </citation>
    <scope>NUCLEOTIDE SEQUENCE [LARGE SCALE GENOMIC DNA]</scope>
    <source>
        <strain evidence="16">SpSt-81</strain>
    </source>
</reference>
<dbReference type="Gene3D" id="3.30.360.10">
    <property type="entry name" value="Dihydrodipicolinate Reductase, domain 2"/>
    <property type="match status" value="1"/>
</dbReference>
<evidence type="ECO:0000256" key="11">
    <source>
        <dbReference type="ARBA" id="ARBA00049080"/>
    </source>
</evidence>
<name>A0A7C3RJ80_DICTH</name>
<dbReference type="PANTHER" id="PTHR20836">
    <property type="entry name" value="DIHYDRODIPICOLINATE REDUCTASE"/>
    <property type="match status" value="1"/>
</dbReference>
<feature type="active site" description="Proton donor/acceptor" evidence="13">
    <location>
        <position position="151"/>
    </location>
</feature>
<keyword evidence="7 13" id="KW-0520">NAD</keyword>
<evidence type="ECO:0000256" key="6">
    <source>
        <dbReference type="ARBA" id="ARBA00023002"/>
    </source>
</evidence>
<evidence type="ECO:0000256" key="8">
    <source>
        <dbReference type="ARBA" id="ARBA00023154"/>
    </source>
</evidence>
<evidence type="ECO:0000259" key="14">
    <source>
        <dbReference type="Pfam" id="PF01113"/>
    </source>
</evidence>
<feature type="binding site" evidence="13">
    <location>
        <position position="34"/>
    </location>
    <ligand>
        <name>NAD(+)</name>
        <dbReference type="ChEBI" id="CHEBI:57540"/>
    </ligand>
</feature>
<dbReference type="UniPathway" id="UPA00034">
    <property type="reaction ID" value="UER00018"/>
</dbReference>
<dbReference type="FunFam" id="3.30.360.10:FF:000009">
    <property type="entry name" value="4-hydroxy-tetrahydrodipicolinate reductase"/>
    <property type="match status" value="1"/>
</dbReference>
<keyword evidence="8 13" id="KW-0457">Lysine biosynthesis</keyword>
<dbReference type="Pfam" id="PF05173">
    <property type="entry name" value="DapB_C"/>
    <property type="match status" value="1"/>
</dbReference>
<feature type="binding site" evidence="13">
    <location>
        <begin position="121"/>
        <end position="124"/>
    </location>
    <ligand>
        <name>NAD(+)</name>
        <dbReference type="ChEBI" id="CHEBI:57540"/>
    </ligand>
</feature>
<dbReference type="EMBL" id="DTIN01000009">
    <property type="protein sequence ID" value="HFX12899.1"/>
    <property type="molecule type" value="Genomic_DNA"/>
</dbReference>
<dbReference type="GO" id="GO:0050661">
    <property type="term" value="F:NADP binding"/>
    <property type="evidence" value="ECO:0007669"/>
    <property type="project" value="UniProtKB-UniRule"/>
</dbReference>
<feature type="binding site" evidence="13">
    <location>
        <begin position="161"/>
        <end position="162"/>
    </location>
    <ligand>
        <name>(S)-2,3,4,5-tetrahydrodipicolinate</name>
        <dbReference type="ChEBI" id="CHEBI:16845"/>
    </ligand>
</feature>
<dbReference type="SUPFAM" id="SSF51735">
    <property type="entry name" value="NAD(P)-binding Rossmann-fold domains"/>
    <property type="match status" value="1"/>
</dbReference>
<dbReference type="NCBIfam" id="TIGR00036">
    <property type="entry name" value="dapB"/>
    <property type="match status" value="1"/>
</dbReference>
<feature type="binding site" evidence="13">
    <location>
        <begin position="95"/>
        <end position="97"/>
    </location>
    <ligand>
        <name>NAD(+)</name>
        <dbReference type="ChEBI" id="CHEBI:57540"/>
    </ligand>
</feature>
<keyword evidence="4 13" id="KW-0521">NADP</keyword>
<comment type="subunit">
    <text evidence="13">Homotetramer.</text>
</comment>
<feature type="domain" description="Dihydrodipicolinate reductase C-terminal" evidence="15">
    <location>
        <begin position="127"/>
        <end position="263"/>
    </location>
</feature>
<comment type="function">
    <text evidence="13">Catalyzes the conversion of 4-hydroxy-tetrahydrodipicolinate (HTPA) to tetrahydrodipicolinate.</text>
</comment>
<evidence type="ECO:0000313" key="16">
    <source>
        <dbReference type="EMBL" id="HFX12899.1"/>
    </source>
</evidence>
<keyword evidence="5 13" id="KW-0220">Diaminopimelate biosynthesis</keyword>
<dbReference type="InterPro" id="IPR022664">
    <property type="entry name" value="DapB_N_CS"/>
</dbReference>
<dbReference type="Gene3D" id="3.40.50.720">
    <property type="entry name" value="NAD(P)-binding Rossmann-like Domain"/>
    <property type="match status" value="1"/>
</dbReference>
<feature type="domain" description="Dihydrodipicolinate reductase N-terminal" evidence="14">
    <location>
        <begin position="2"/>
        <end position="124"/>
    </location>
</feature>
<keyword evidence="3 13" id="KW-0028">Amino-acid biosynthesis</keyword>
<feature type="binding site" evidence="13">
    <location>
        <position position="152"/>
    </location>
    <ligand>
        <name>(S)-2,3,4,5-tetrahydrodipicolinate</name>
        <dbReference type="ChEBI" id="CHEBI:16845"/>
    </ligand>
</feature>
<dbReference type="PROSITE" id="PS01298">
    <property type="entry name" value="DAPB"/>
    <property type="match status" value="1"/>
</dbReference>
<dbReference type="InterPro" id="IPR036291">
    <property type="entry name" value="NAD(P)-bd_dom_sf"/>
</dbReference>
<gene>
    <name evidence="13" type="primary">dapB</name>
    <name evidence="16" type="ORF">ENW00_01910</name>
</gene>
<dbReference type="InterPro" id="IPR000846">
    <property type="entry name" value="DapB_N"/>
</dbReference>
<dbReference type="GO" id="GO:0019877">
    <property type="term" value="P:diaminopimelate biosynthetic process"/>
    <property type="evidence" value="ECO:0007669"/>
    <property type="project" value="UniProtKB-UniRule"/>
</dbReference>
<dbReference type="PIRSF" id="PIRSF000161">
    <property type="entry name" value="DHPR"/>
    <property type="match status" value="1"/>
</dbReference>
<comment type="similarity">
    <text evidence="1 13">Belongs to the DapB family.</text>
</comment>
<comment type="caution">
    <text evidence="13">Was originally thought to be a dihydrodipicolinate reductase (DHDPR), catalyzing the conversion of dihydrodipicolinate to tetrahydrodipicolinate. However, it was shown in E.coli that the substrate of the enzymatic reaction is not dihydrodipicolinate (DHDP) but in fact (2S,4S)-4-hydroxy-2,3,4,5-tetrahydrodipicolinic acid (HTPA), the product released by the DapA-catalyzed reaction.</text>
</comment>
<evidence type="ECO:0000256" key="10">
    <source>
        <dbReference type="ARBA" id="ARBA00038983"/>
    </source>
</evidence>
<evidence type="ECO:0000256" key="9">
    <source>
        <dbReference type="ARBA" id="ARBA00037922"/>
    </source>
</evidence>
<evidence type="ECO:0000256" key="2">
    <source>
        <dbReference type="ARBA" id="ARBA00022490"/>
    </source>
</evidence>
<evidence type="ECO:0000256" key="7">
    <source>
        <dbReference type="ARBA" id="ARBA00023027"/>
    </source>
</evidence>
<dbReference type="InterPro" id="IPR022663">
    <property type="entry name" value="DapB_C"/>
</dbReference>
<keyword evidence="6 13" id="KW-0560">Oxidoreductase</keyword>
<comment type="caution">
    <text evidence="16">The sequence shown here is derived from an EMBL/GenBank/DDBJ whole genome shotgun (WGS) entry which is preliminary data.</text>
</comment>
<feature type="binding site" evidence="13">
    <location>
        <begin position="8"/>
        <end position="13"/>
    </location>
    <ligand>
        <name>NAD(+)</name>
        <dbReference type="ChEBI" id="CHEBI:57540"/>
    </ligand>
</feature>
<dbReference type="GO" id="GO:0009089">
    <property type="term" value="P:lysine biosynthetic process via diaminopimelate"/>
    <property type="evidence" value="ECO:0007669"/>
    <property type="project" value="UniProtKB-UniRule"/>
</dbReference>